<feature type="region of interest" description="Disordered" evidence="1">
    <location>
        <begin position="137"/>
        <end position="351"/>
    </location>
</feature>
<dbReference type="EMBL" id="CADCVS010000141">
    <property type="protein sequence ID" value="CAA9482089.1"/>
    <property type="molecule type" value="Genomic_DNA"/>
</dbReference>
<gene>
    <name evidence="2" type="ORF">AVDCRST_MAG30-857</name>
</gene>
<feature type="region of interest" description="Disordered" evidence="1">
    <location>
        <begin position="1"/>
        <end position="106"/>
    </location>
</feature>
<feature type="non-terminal residue" evidence="2">
    <location>
        <position position="1"/>
    </location>
</feature>
<feature type="compositionally biased region" description="Basic and acidic residues" evidence="1">
    <location>
        <begin position="1"/>
        <end position="44"/>
    </location>
</feature>
<feature type="compositionally biased region" description="Basic residues" evidence="1">
    <location>
        <begin position="48"/>
        <end position="66"/>
    </location>
</feature>
<feature type="compositionally biased region" description="Low complexity" evidence="1">
    <location>
        <begin position="177"/>
        <end position="210"/>
    </location>
</feature>
<feature type="compositionally biased region" description="Basic and acidic residues" evidence="1">
    <location>
        <begin position="82"/>
        <end position="96"/>
    </location>
</feature>
<feature type="non-terminal residue" evidence="2">
    <location>
        <position position="351"/>
    </location>
</feature>
<name>A0A6J4S0Y9_9ACTN</name>
<sequence length="351" mass="38523">EDRRHRGHRERRDERRAGAGGRRTGERDRRGRAPRDLVDARKDAMGPGRRRHGRSRAAVRGRRGGHPPRVAHPAIPRPGRARAREPARDSARVPRRGERRRRRAGVRLVGRRLLGRPQGPRRRRVVADPGHPHLLLLAPQGGHGAGARRDRGVAPAPARRAPAPRPDLQARGGVGDPAPLRRPVPALAAAAARPAAGRPRRPAAALPGRPLARRGRRLPARRAVRRRARRLQHRRGARPRPRDARRGARRPAGARPGSRAARRRGRELEGAPAADAARMARPRPRGPDHGHHPRAHRARLDAQAHVDGGAARAHRGDARLRGARHAAAQPVDGRPAARARAAHRGRARQPV</sequence>
<evidence type="ECO:0000256" key="1">
    <source>
        <dbReference type="SAM" id="MobiDB-lite"/>
    </source>
</evidence>
<feature type="compositionally biased region" description="Basic residues" evidence="1">
    <location>
        <begin position="211"/>
        <end position="239"/>
    </location>
</feature>
<feature type="compositionally biased region" description="Low complexity" evidence="1">
    <location>
        <begin position="250"/>
        <end position="259"/>
    </location>
</feature>
<proteinExistence type="predicted"/>
<feature type="compositionally biased region" description="Low complexity" evidence="1">
    <location>
        <begin position="270"/>
        <end position="279"/>
    </location>
</feature>
<feature type="compositionally biased region" description="Low complexity" evidence="1">
    <location>
        <begin position="67"/>
        <end position="78"/>
    </location>
</feature>
<dbReference type="AlphaFoldDB" id="A0A6J4S0Y9"/>
<accession>A0A6J4S0Y9</accession>
<protein>
    <submittedName>
        <fullName evidence="2">Nucleoside-diphosphate-sugar epimerases</fullName>
    </submittedName>
</protein>
<reference evidence="2" key="1">
    <citation type="submission" date="2020-02" db="EMBL/GenBank/DDBJ databases">
        <authorList>
            <person name="Meier V. D."/>
        </authorList>
    </citation>
    <scope>NUCLEOTIDE SEQUENCE</scope>
    <source>
        <strain evidence="2">AVDCRST_MAG30</strain>
    </source>
</reference>
<evidence type="ECO:0000313" key="2">
    <source>
        <dbReference type="EMBL" id="CAA9482089.1"/>
    </source>
</evidence>
<organism evidence="2">
    <name type="scientific">uncultured Solirubrobacteraceae bacterium</name>
    <dbReference type="NCBI Taxonomy" id="1162706"/>
    <lineage>
        <taxon>Bacteria</taxon>
        <taxon>Bacillati</taxon>
        <taxon>Actinomycetota</taxon>
        <taxon>Thermoleophilia</taxon>
        <taxon>Solirubrobacterales</taxon>
        <taxon>Solirubrobacteraceae</taxon>
        <taxon>environmental samples</taxon>
    </lineage>
</organism>
<feature type="compositionally biased region" description="Basic residues" evidence="1">
    <location>
        <begin position="97"/>
        <end position="106"/>
    </location>
</feature>
<feature type="compositionally biased region" description="Basic residues" evidence="1">
    <location>
        <begin position="340"/>
        <end position="351"/>
    </location>
</feature>